<dbReference type="PANTHER" id="PTHR44140">
    <property type="entry name" value="LD25575P"/>
    <property type="match status" value="1"/>
</dbReference>
<keyword evidence="2" id="KW-1185">Reference proteome</keyword>
<evidence type="ECO:0000313" key="2">
    <source>
        <dbReference type="Proteomes" id="UP000005237"/>
    </source>
</evidence>
<dbReference type="Proteomes" id="UP000005237">
    <property type="component" value="Unassembled WGS sequence"/>
</dbReference>
<dbReference type="InterPro" id="IPR051727">
    <property type="entry name" value="DnaJ_C3_Co-chaperones"/>
</dbReference>
<reference evidence="1" key="2">
    <citation type="submission" date="2022-06" db="UniProtKB">
        <authorList>
            <consortium name="EnsemblMetazoa"/>
        </authorList>
    </citation>
    <scope>IDENTIFICATION</scope>
    <source>
        <strain evidence="1">DF5081</strain>
    </source>
</reference>
<dbReference type="GO" id="GO:0051787">
    <property type="term" value="F:misfolded protein binding"/>
    <property type="evidence" value="ECO:0007669"/>
    <property type="project" value="TreeGrafter"/>
</dbReference>
<dbReference type="SUPFAM" id="SSF48452">
    <property type="entry name" value="TPR-like"/>
    <property type="match status" value="2"/>
</dbReference>
<dbReference type="GO" id="GO:0005783">
    <property type="term" value="C:endoplasmic reticulum"/>
    <property type="evidence" value="ECO:0007669"/>
    <property type="project" value="TreeGrafter"/>
</dbReference>
<dbReference type="SMART" id="SM00028">
    <property type="entry name" value="TPR"/>
    <property type="match status" value="5"/>
</dbReference>
<dbReference type="InterPro" id="IPR019734">
    <property type="entry name" value="TPR_rpt"/>
</dbReference>
<dbReference type="EnsemblMetazoa" id="CJA38734.1">
    <property type="protein sequence ID" value="CJA38734.1"/>
    <property type="gene ID" value="WBGene00214581"/>
</dbReference>
<evidence type="ECO:0000313" key="1">
    <source>
        <dbReference type="EnsemblMetazoa" id="CJA38734.1"/>
    </source>
</evidence>
<sequence length="342" mass="38948">AKFADALTHYHKAIELDPSNYQAIYRRATTYLAVGRAKPGLTDLDTVLAQKPDFSGARQQRANVLFKMGKLSEAAHDFQHLIDHAENSKQFADRLWLVEQSQQNTELARHSYEAQDCEHVLETASKLLVEQPWNSELYLMRGHCFEKMGKLKEAIVELRHASKHSTHNMQLLFEISELQYKRAQIRGALSTIRECLKIDPDHKKCYGSYKNLRKVVKSLDAIKSTIDAQAWPKCLSSGEKLLKSHENDVAVRVNVAKMMCQCNRENGNIGAAIGDCNSALEHDEDDVEAWILRAEAYLADEEHDLGWFFFIFFGVVQRNRVESVAVDRPCAVPYYSRLSSCS</sequence>
<organism evidence="1 2">
    <name type="scientific">Caenorhabditis japonica</name>
    <dbReference type="NCBI Taxonomy" id="281687"/>
    <lineage>
        <taxon>Eukaryota</taxon>
        <taxon>Metazoa</taxon>
        <taxon>Ecdysozoa</taxon>
        <taxon>Nematoda</taxon>
        <taxon>Chromadorea</taxon>
        <taxon>Rhabditida</taxon>
        <taxon>Rhabditina</taxon>
        <taxon>Rhabditomorpha</taxon>
        <taxon>Rhabditoidea</taxon>
        <taxon>Rhabditidae</taxon>
        <taxon>Peloderinae</taxon>
        <taxon>Caenorhabditis</taxon>
    </lineage>
</organism>
<reference evidence="2" key="1">
    <citation type="submission" date="2010-08" db="EMBL/GenBank/DDBJ databases">
        <authorList>
            <consortium name="Caenorhabditis japonica Sequencing Consortium"/>
            <person name="Wilson R.K."/>
        </authorList>
    </citation>
    <scope>NUCLEOTIDE SEQUENCE [LARGE SCALE GENOMIC DNA]</scope>
    <source>
        <strain evidence="2">DF5081</strain>
    </source>
</reference>
<dbReference type="GO" id="GO:0034975">
    <property type="term" value="P:protein folding in endoplasmic reticulum"/>
    <property type="evidence" value="ECO:0007669"/>
    <property type="project" value="TreeGrafter"/>
</dbReference>
<protein>
    <submittedName>
        <fullName evidence="1">TPR_REGION domain-containing protein</fullName>
    </submittedName>
</protein>
<accession>A0A8R1EQ88</accession>
<dbReference type="PANTHER" id="PTHR44140:SF4">
    <property type="entry name" value="J DOMAIN-CONTAINING PROTEIN"/>
    <property type="match status" value="1"/>
</dbReference>
<dbReference type="AlphaFoldDB" id="A0A8R1EQ88"/>
<dbReference type="GO" id="GO:0051087">
    <property type="term" value="F:protein-folding chaperone binding"/>
    <property type="evidence" value="ECO:0007669"/>
    <property type="project" value="TreeGrafter"/>
</dbReference>
<dbReference type="Gene3D" id="1.25.40.10">
    <property type="entry name" value="Tetratricopeptide repeat domain"/>
    <property type="match status" value="1"/>
</dbReference>
<dbReference type="Pfam" id="PF13181">
    <property type="entry name" value="TPR_8"/>
    <property type="match status" value="1"/>
</dbReference>
<dbReference type="InterPro" id="IPR011990">
    <property type="entry name" value="TPR-like_helical_dom_sf"/>
</dbReference>
<proteinExistence type="predicted"/>
<name>A0A8R1EQ88_CAEJA</name>